<evidence type="ECO:0000256" key="5">
    <source>
        <dbReference type="ARBA" id="ARBA00030185"/>
    </source>
</evidence>
<gene>
    <name evidence="6" type="ORF">CSSPTR1EN2_LOCUS14410</name>
</gene>
<evidence type="ECO:0000256" key="2">
    <source>
        <dbReference type="ARBA" id="ARBA00022517"/>
    </source>
</evidence>
<dbReference type="PANTHER" id="PTHR13305:SF0">
    <property type="entry name" value="H_ACA RIBONUCLEOPROTEIN COMPLEX SUBUNIT 3"/>
    <property type="match status" value="1"/>
</dbReference>
<organism evidence="6 7">
    <name type="scientific">Sphagnum troendelagicum</name>
    <dbReference type="NCBI Taxonomy" id="128251"/>
    <lineage>
        <taxon>Eukaryota</taxon>
        <taxon>Viridiplantae</taxon>
        <taxon>Streptophyta</taxon>
        <taxon>Embryophyta</taxon>
        <taxon>Bryophyta</taxon>
        <taxon>Sphagnophytina</taxon>
        <taxon>Sphagnopsida</taxon>
        <taxon>Sphagnales</taxon>
        <taxon>Sphagnaceae</taxon>
        <taxon>Sphagnum</taxon>
    </lineage>
</organism>
<comment type="similarity">
    <text evidence="1">Belongs to the NOP10 family.</text>
</comment>
<keyword evidence="4" id="KW-0687">Ribonucleoprotein</keyword>
<protein>
    <recommendedName>
        <fullName evidence="5">Nucleolar protein 10</fullName>
    </recommendedName>
</protein>
<dbReference type="InterPro" id="IPR036756">
    <property type="entry name" value="H/ACA_rnp_Nop10_sf"/>
</dbReference>
<reference evidence="6" key="1">
    <citation type="submission" date="2024-02" db="EMBL/GenBank/DDBJ databases">
        <authorList>
            <consortium name="ELIXIR-Norway"/>
            <consortium name="Elixir Norway"/>
        </authorList>
    </citation>
    <scope>NUCLEOTIDE SEQUENCE</scope>
</reference>
<dbReference type="Pfam" id="PF04135">
    <property type="entry name" value="Nop10p"/>
    <property type="match status" value="1"/>
</dbReference>
<dbReference type="SUPFAM" id="SSF144210">
    <property type="entry name" value="Nop10-like SnoRNP"/>
    <property type="match status" value="1"/>
</dbReference>
<accession>A0ABP0UD55</accession>
<proteinExistence type="inferred from homology"/>
<name>A0ABP0UD55_9BRYO</name>
<evidence type="ECO:0000313" key="7">
    <source>
        <dbReference type="Proteomes" id="UP001497512"/>
    </source>
</evidence>
<keyword evidence="2" id="KW-0690">Ribosome biogenesis</keyword>
<dbReference type="EMBL" id="OZ019895">
    <property type="protein sequence ID" value="CAK9219289.1"/>
    <property type="molecule type" value="Genomic_DNA"/>
</dbReference>
<keyword evidence="7" id="KW-1185">Reference proteome</keyword>
<dbReference type="Gene3D" id="2.20.28.40">
    <property type="entry name" value="H/ACA ribonucleoprotein complex, subunit Nop10"/>
    <property type="match status" value="1"/>
</dbReference>
<evidence type="ECO:0000313" key="6">
    <source>
        <dbReference type="EMBL" id="CAK9219289.1"/>
    </source>
</evidence>
<evidence type="ECO:0000256" key="3">
    <source>
        <dbReference type="ARBA" id="ARBA00022552"/>
    </source>
</evidence>
<dbReference type="InterPro" id="IPR007264">
    <property type="entry name" value="H/ACA_rnp_Nop10"/>
</dbReference>
<keyword evidence="3" id="KW-0698">rRNA processing</keyword>
<evidence type="ECO:0000256" key="4">
    <source>
        <dbReference type="ARBA" id="ARBA00023274"/>
    </source>
</evidence>
<dbReference type="Proteomes" id="UP001497512">
    <property type="component" value="Chromosome 3"/>
</dbReference>
<dbReference type="PANTHER" id="PTHR13305">
    <property type="entry name" value="RIBOSOME BIOGENESIS PROTEIN NOP10"/>
    <property type="match status" value="1"/>
</dbReference>
<evidence type="ECO:0000256" key="1">
    <source>
        <dbReference type="ARBA" id="ARBA00009462"/>
    </source>
</evidence>
<sequence length="64" mass="7547">MYLMYYVNENGDKVYTLKKETPEERPTVSAHPARFSPDDKFSKHRIICKKRFGMLPTQGPPHTY</sequence>